<accession>A0A6J2TGT2</accession>
<keyword evidence="7 10" id="KW-0472">Membrane</keyword>
<evidence type="ECO:0000256" key="8">
    <source>
        <dbReference type="ARBA" id="ARBA00023170"/>
    </source>
</evidence>
<dbReference type="OrthoDB" id="6765072at2759"/>
<comment type="caution">
    <text evidence="10">Lacks conserved residue(s) required for the propagation of feature annotation.</text>
</comment>
<dbReference type="GeneID" id="115623793"/>
<keyword evidence="4 10" id="KW-0812">Transmembrane</keyword>
<dbReference type="Proteomes" id="UP000504634">
    <property type="component" value="Unplaced"/>
</dbReference>
<dbReference type="RefSeq" id="XP_030374232.1">
    <property type="nucleotide sequence ID" value="XM_030518372.1"/>
</dbReference>
<keyword evidence="11" id="KW-1185">Reference proteome</keyword>
<evidence type="ECO:0000256" key="2">
    <source>
        <dbReference type="ARBA" id="ARBA00022475"/>
    </source>
</evidence>
<feature type="transmembrane region" description="Helical" evidence="10">
    <location>
        <begin position="75"/>
        <end position="93"/>
    </location>
</feature>
<comment type="subcellular location">
    <subcellularLocation>
        <location evidence="1 10">Cell membrane</location>
        <topology evidence="1 10">Multi-pass membrane protein</topology>
    </subcellularLocation>
</comment>
<keyword evidence="2" id="KW-1003">Cell membrane</keyword>
<keyword evidence="3 10" id="KW-0716">Sensory transduction</keyword>
<evidence type="ECO:0000256" key="7">
    <source>
        <dbReference type="ARBA" id="ARBA00023136"/>
    </source>
</evidence>
<dbReference type="AlphaFoldDB" id="A0A6J2TGT2"/>
<feature type="transmembrane region" description="Helical" evidence="10">
    <location>
        <begin position="42"/>
        <end position="63"/>
    </location>
</feature>
<evidence type="ECO:0000256" key="1">
    <source>
        <dbReference type="ARBA" id="ARBA00004651"/>
    </source>
</evidence>
<organism evidence="11 12">
    <name type="scientific">Drosophila lebanonensis</name>
    <name type="common">Fruit fly</name>
    <name type="synonym">Scaptodrosophila lebanonensis</name>
    <dbReference type="NCBI Taxonomy" id="7225"/>
    <lineage>
        <taxon>Eukaryota</taxon>
        <taxon>Metazoa</taxon>
        <taxon>Ecdysozoa</taxon>
        <taxon>Arthropoda</taxon>
        <taxon>Hexapoda</taxon>
        <taxon>Insecta</taxon>
        <taxon>Pterygota</taxon>
        <taxon>Neoptera</taxon>
        <taxon>Endopterygota</taxon>
        <taxon>Diptera</taxon>
        <taxon>Brachycera</taxon>
        <taxon>Muscomorpha</taxon>
        <taxon>Ephydroidea</taxon>
        <taxon>Drosophilidae</taxon>
        <taxon>Scaptodrosophila</taxon>
    </lineage>
</organism>
<name>A0A6J2TGT2_DROLE</name>
<evidence type="ECO:0000256" key="3">
    <source>
        <dbReference type="ARBA" id="ARBA00022606"/>
    </source>
</evidence>
<evidence type="ECO:0000313" key="12">
    <source>
        <dbReference type="RefSeq" id="XP_030374232.1"/>
    </source>
</evidence>
<evidence type="ECO:0000256" key="10">
    <source>
        <dbReference type="RuleBase" id="RU351113"/>
    </source>
</evidence>
<dbReference type="GO" id="GO:0007165">
    <property type="term" value="P:signal transduction"/>
    <property type="evidence" value="ECO:0007669"/>
    <property type="project" value="UniProtKB-KW"/>
</dbReference>
<comment type="similarity">
    <text evidence="10">Belongs to the insect chemoreceptor superfamily. Heteromeric odorant receptor channel (TC 1.A.69) family.</text>
</comment>
<dbReference type="Pfam" id="PF02949">
    <property type="entry name" value="7tm_6"/>
    <property type="match status" value="1"/>
</dbReference>
<keyword evidence="8 10" id="KW-0675">Receptor</keyword>
<keyword evidence="9 10" id="KW-0807">Transducer</keyword>
<dbReference type="InterPro" id="IPR004117">
    <property type="entry name" value="7tm6_olfct_rcpt"/>
</dbReference>
<evidence type="ECO:0000313" key="11">
    <source>
        <dbReference type="Proteomes" id="UP000504634"/>
    </source>
</evidence>
<keyword evidence="5 10" id="KW-0552">Olfaction</keyword>
<dbReference type="GO" id="GO:0005886">
    <property type="term" value="C:plasma membrane"/>
    <property type="evidence" value="ECO:0007669"/>
    <property type="project" value="UniProtKB-SubCell"/>
</dbReference>
<evidence type="ECO:0000256" key="4">
    <source>
        <dbReference type="ARBA" id="ARBA00022692"/>
    </source>
</evidence>
<dbReference type="GO" id="GO:0005549">
    <property type="term" value="F:odorant binding"/>
    <property type="evidence" value="ECO:0007669"/>
    <property type="project" value="InterPro"/>
</dbReference>
<dbReference type="GO" id="GO:0004984">
    <property type="term" value="F:olfactory receptor activity"/>
    <property type="evidence" value="ECO:0007669"/>
    <property type="project" value="InterPro"/>
</dbReference>
<evidence type="ECO:0000256" key="5">
    <source>
        <dbReference type="ARBA" id="ARBA00022725"/>
    </source>
</evidence>
<evidence type="ECO:0000256" key="9">
    <source>
        <dbReference type="ARBA" id="ARBA00023224"/>
    </source>
</evidence>
<gene>
    <name evidence="12" type="primary">LOC115623793</name>
</gene>
<proteinExistence type="inferred from homology"/>
<keyword evidence="6 10" id="KW-1133">Transmembrane helix</keyword>
<dbReference type="PANTHER" id="PTHR21137:SF35">
    <property type="entry name" value="ODORANT RECEPTOR 19A-RELATED"/>
    <property type="match status" value="1"/>
</dbReference>
<feature type="transmembrane region" description="Helical" evidence="10">
    <location>
        <begin position="134"/>
        <end position="156"/>
    </location>
</feature>
<sequence length="395" mass="46318">MDEQLIVFEQFLLPQKVLQYSGLVYFKFQRRNGRLTSNCASAFYVSIILVSIYYVFNCFDLVYSTWVGKPSSQNIAILCLTTYLCIRGLTLFFKHDDILTLFNDLDRIYPRDMATQAAMEVSKVYKQHVQRHNIIHYFSFTTLAMFCVMPVVLYIFDNERTGIITLEQQIVGGWFPFGIRQSHAAYPLVCLYDFKDAFVGLTFFATFDAIFNTIQENIIMHLDDLNRQVRALNASDSNSTSCDEFFEHIRSLVRRHQHLRKLCHKFNDFCKMCILLTDFVSALALCFHLVMLTETHNLMMIIKYLLPTLGLVLFTFDQCWRGTQLEQASLKFQQALFAHNWYMGSKKYRKFIILWLTQSQRTMKISAYGLIDVNMVHFTDIMQLAYKLLAFLKSR</sequence>
<protein>
    <recommendedName>
        <fullName evidence="10">Odorant receptor</fullName>
    </recommendedName>
</protein>
<reference evidence="12" key="1">
    <citation type="submission" date="2025-08" db="UniProtKB">
        <authorList>
            <consortium name="RefSeq"/>
        </authorList>
    </citation>
    <scope>IDENTIFICATION</scope>
    <source>
        <strain evidence="12">11010-0011.00</strain>
        <tissue evidence="12">Whole body</tissue>
    </source>
</reference>
<dbReference type="PANTHER" id="PTHR21137">
    <property type="entry name" value="ODORANT RECEPTOR"/>
    <property type="match status" value="1"/>
</dbReference>
<evidence type="ECO:0000256" key="6">
    <source>
        <dbReference type="ARBA" id="ARBA00022989"/>
    </source>
</evidence>